<evidence type="ECO:0000313" key="2">
    <source>
        <dbReference type="Proteomes" id="UP000183015"/>
    </source>
</evidence>
<accession>A0A1H8B899</accession>
<gene>
    <name evidence="1" type="ORF">SAMN05414137_15914</name>
</gene>
<name>A0A1H8B899_STRJI</name>
<protein>
    <submittedName>
        <fullName evidence="1">Uncharacterized protein</fullName>
    </submittedName>
</protein>
<proteinExistence type="predicted"/>
<dbReference type="Proteomes" id="UP000183015">
    <property type="component" value="Unassembled WGS sequence"/>
</dbReference>
<organism evidence="1 2">
    <name type="scientific">Streptacidiphilus jiangxiensis</name>
    <dbReference type="NCBI Taxonomy" id="235985"/>
    <lineage>
        <taxon>Bacteria</taxon>
        <taxon>Bacillati</taxon>
        <taxon>Actinomycetota</taxon>
        <taxon>Actinomycetes</taxon>
        <taxon>Kitasatosporales</taxon>
        <taxon>Streptomycetaceae</taxon>
        <taxon>Streptacidiphilus</taxon>
    </lineage>
</organism>
<dbReference type="STRING" id="235985.SAMN05414137_15914"/>
<keyword evidence="2" id="KW-1185">Reference proteome</keyword>
<dbReference type="EMBL" id="FOAZ01000059">
    <property type="protein sequence ID" value="SEM79165.1"/>
    <property type="molecule type" value="Genomic_DNA"/>
</dbReference>
<reference evidence="2" key="1">
    <citation type="submission" date="2016-10" db="EMBL/GenBank/DDBJ databases">
        <authorList>
            <person name="Varghese N."/>
        </authorList>
    </citation>
    <scope>NUCLEOTIDE SEQUENCE [LARGE SCALE GENOMIC DNA]</scope>
    <source>
        <strain evidence="2">DSM 45096 / BCRC 16803 / CGMCC 4.1857 / CIP 109030 / JCM 12277 / KCTC 19219 / NBRC 100920 / 33214</strain>
    </source>
</reference>
<sequence length="99" mass="10517">MTLNLDVPASAWEAIGDEGQEGGVWARVVTQITINGVQFHLEGWQIEEPSYGDGTAYLQAALQQDDSLAQLADAVAADGPFTTVSVNGRSYVLVASPYC</sequence>
<dbReference type="RefSeq" id="WP_042449680.1">
    <property type="nucleotide sequence ID" value="NZ_BBPN01000016.1"/>
</dbReference>
<evidence type="ECO:0000313" key="1">
    <source>
        <dbReference type="EMBL" id="SEM79165.1"/>
    </source>
</evidence>
<dbReference type="AlphaFoldDB" id="A0A1H8B899"/>